<evidence type="ECO:0000313" key="1">
    <source>
        <dbReference type="EMBL" id="MBB3222047.1"/>
    </source>
</evidence>
<proteinExistence type="predicted"/>
<dbReference type="EMBL" id="JACHXS010000004">
    <property type="protein sequence ID" value="MBB3222047.1"/>
    <property type="molecule type" value="Genomic_DNA"/>
</dbReference>
<name>A0A7W5EB26_9BURK</name>
<comment type="caution">
    <text evidence="1">The sequence shown here is derived from an EMBL/GenBank/DDBJ whole genome shotgun (WGS) entry which is preliminary data.</text>
</comment>
<gene>
    <name evidence="1" type="ORF">FHS02_002857</name>
</gene>
<dbReference type="Pfam" id="PF05954">
    <property type="entry name" value="Phage_GPD"/>
    <property type="match status" value="1"/>
</dbReference>
<dbReference type="InterPro" id="IPR006533">
    <property type="entry name" value="T6SS_Vgr_RhsGE"/>
</dbReference>
<organism evidence="1 2">
    <name type="scientific">Pseudoduganella umbonata</name>
    <dbReference type="NCBI Taxonomy" id="864828"/>
    <lineage>
        <taxon>Bacteria</taxon>
        <taxon>Pseudomonadati</taxon>
        <taxon>Pseudomonadota</taxon>
        <taxon>Betaproteobacteria</taxon>
        <taxon>Burkholderiales</taxon>
        <taxon>Oxalobacteraceae</taxon>
        <taxon>Telluria group</taxon>
        <taxon>Pseudoduganella</taxon>
    </lineage>
</organism>
<dbReference type="Gene3D" id="2.30.110.50">
    <property type="match status" value="1"/>
</dbReference>
<accession>A0A7W5EB26</accession>
<dbReference type="Gene3D" id="3.55.50.10">
    <property type="entry name" value="Baseplate protein-like domains"/>
    <property type="match status" value="1"/>
</dbReference>
<dbReference type="RefSeq" id="WP_183444258.1">
    <property type="nucleotide sequence ID" value="NZ_JACHXS010000004.1"/>
</dbReference>
<sequence length="246" mass="27276">MDLQSVISALGRFGTGLSQHARLITLASAQDASLPEALMAERFAGREAVNECYAFEVDALSTSTDLALDAFIGEELTVTLLQPDDSRRAWHGICTRADWVGADGGVARYRLHLEPALALLRLRRDSYIFQDRNALDIVTELFADYPQLRFAFDVTQELATRPVCTQYRESDYDFFVRLMASEGLSWRFEHDQAEASGDGQARHQLVIFDSQAAAPATPGNPAIRFHGMRASDTDDAIDGFGARRQV</sequence>
<reference evidence="1 2" key="1">
    <citation type="submission" date="2020-08" db="EMBL/GenBank/DDBJ databases">
        <title>Genomic Encyclopedia of Type Strains, Phase III (KMG-III): the genomes of soil and plant-associated and newly described type strains.</title>
        <authorList>
            <person name="Whitman W."/>
        </authorList>
    </citation>
    <scope>NUCLEOTIDE SEQUENCE [LARGE SCALE GENOMIC DNA]</scope>
    <source>
        <strain evidence="1 2">CECT 7753</strain>
    </source>
</reference>
<dbReference type="Proteomes" id="UP000584325">
    <property type="component" value="Unassembled WGS sequence"/>
</dbReference>
<dbReference type="NCBIfam" id="TIGR01646">
    <property type="entry name" value="vgr_GE"/>
    <property type="match status" value="1"/>
</dbReference>
<dbReference type="AlphaFoldDB" id="A0A7W5EB26"/>
<protein>
    <submittedName>
        <fullName evidence="1">Rhs element Vgr protein</fullName>
    </submittedName>
</protein>
<dbReference type="SUPFAM" id="SSF69279">
    <property type="entry name" value="Phage tail proteins"/>
    <property type="match status" value="1"/>
</dbReference>
<evidence type="ECO:0000313" key="2">
    <source>
        <dbReference type="Proteomes" id="UP000584325"/>
    </source>
</evidence>
<feature type="non-terminal residue" evidence="1">
    <location>
        <position position="246"/>
    </location>
</feature>